<evidence type="ECO:0000313" key="2">
    <source>
        <dbReference type="RefSeq" id="XP_016485955.1"/>
    </source>
</evidence>
<dbReference type="RefSeq" id="XP_016485955.1">
    <property type="nucleotide sequence ID" value="XM_016630469.1"/>
</dbReference>
<organism evidence="2">
    <name type="scientific">Nicotiana tabacum</name>
    <name type="common">Common tobacco</name>
    <dbReference type="NCBI Taxonomy" id="4097"/>
    <lineage>
        <taxon>Eukaryota</taxon>
        <taxon>Viridiplantae</taxon>
        <taxon>Streptophyta</taxon>
        <taxon>Embryophyta</taxon>
        <taxon>Tracheophyta</taxon>
        <taxon>Spermatophyta</taxon>
        <taxon>Magnoliopsida</taxon>
        <taxon>eudicotyledons</taxon>
        <taxon>Gunneridae</taxon>
        <taxon>Pentapetalae</taxon>
        <taxon>asterids</taxon>
        <taxon>lamiids</taxon>
        <taxon>Solanales</taxon>
        <taxon>Solanaceae</taxon>
        <taxon>Nicotianoideae</taxon>
        <taxon>Nicotianeae</taxon>
        <taxon>Nicotiana</taxon>
    </lineage>
</organism>
<dbReference type="STRING" id="4097.A0A1S4BAK4"/>
<accession>A0A1S4BAK4</accession>
<feature type="compositionally biased region" description="Polar residues" evidence="1">
    <location>
        <begin position="227"/>
        <end position="238"/>
    </location>
</feature>
<protein>
    <submittedName>
        <fullName evidence="2">Uncharacterized protein</fullName>
    </submittedName>
</protein>
<feature type="compositionally biased region" description="Polar residues" evidence="1">
    <location>
        <begin position="162"/>
        <end position="187"/>
    </location>
</feature>
<feature type="compositionally biased region" description="Basic and acidic residues" evidence="1">
    <location>
        <begin position="240"/>
        <end position="253"/>
    </location>
</feature>
<feature type="compositionally biased region" description="Basic and acidic residues" evidence="1">
    <location>
        <begin position="260"/>
        <end position="269"/>
    </location>
</feature>
<name>A0A1S4BAK4_TOBAC</name>
<feature type="region of interest" description="Disordered" evidence="1">
    <location>
        <begin position="98"/>
        <end position="204"/>
    </location>
</feature>
<proteinExistence type="predicted"/>
<gene>
    <name evidence="2" type="primary">LOC107806333</name>
</gene>
<sequence>MSSIKTEVDVRKQYICKVLYALCHNARFGDSDSASTSDHLAVVLGLPSLQHYTNEGIEFESGISFMTPGEGVRGPKNAENQNEDNKLLGDQYMESGNKLGTVTNRENTRLVDQSSETAATISAESVEAGTDADAGESVRLGDQNKESKAAEFAGPAEHTDQNKNYISAKSAASETANKARQQEYSFSQKEKSEKQNPGTAVYSENLRLVDQNKEFEVDESAEIDRTGTATNTEQTVNRISRMENNESKCDKHLQQPPSNIRERSREKNQKKQKQKTSSEESQSLVQTNVQLI</sequence>
<dbReference type="AlphaFoldDB" id="A0A1S4BAK4"/>
<feature type="region of interest" description="Disordered" evidence="1">
    <location>
        <begin position="219"/>
        <end position="292"/>
    </location>
</feature>
<feature type="compositionally biased region" description="Low complexity" evidence="1">
    <location>
        <begin position="114"/>
        <end position="128"/>
    </location>
</feature>
<evidence type="ECO:0000256" key="1">
    <source>
        <dbReference type="SAM" id="MobiDB-lite"/>
    </source>
</evidence>
<reference evidence="2" key="1">
    <citation type="submission" date="2025-08" db="UniProtKB">
        <authorList>
            <consortium name="RefSeq"/>
        </authorList>
    </citation>
    <scope>IDENTIFICATION</scope>
</reference>
<feature type="compositionally biased region" description="Polar residues" evidence="1">
    <location>
        <begin position="98"/>
        <end position="113"/>
    </location>
</feature>
<dbReference type="KEGG" id="nta:107806333"/>
<dbReference type="PaxDb" id="4097-A0A1S4BAK4"/>